<comment type="cofactor">
    <cofactor evidence="1">
        <name>Mg(2+)</name>
        <dbReference type="ChEBI" id="CHEBI:18420"/>
    </cofactor>
</comment>
<keyword evidence="2" id="KW-0540">Nuclease</keyword>
<keyword evidence="7" id="KW-0694">RNA-binding</keyword>
<gene>
    <name evidence="9" type="ORF">BV394_12755</name>
</gene>
<evidence type="ECO:0000259" key="8">
    <source>
        <dbReference type="Pfam" id="PF10150"/>
    </source>
</evidence>
<evidence type="ECO:0000313" key="10">
    <source>
        <dbReference type="Proteomes" id="UP000187266"/>
    </source>
</evidence>
<dbReference type="Pfam" id="PF10150">
    <property type="entry name" value="RNase_E_G"/>
    <property type="match status" value="1"/>
</dbReference>
<dbReference type="GO" id="GO:0004519">
    <property type="term" value="F:endonuclease activity"/>
    <property type="evidence" value="ECO:0007669"/>
    <property type="project" value="UniProtKB-KW"/>
</dbReference>
<dbReference type="InterPro" id="IPR004659">
    <property type="entry name" value="RNase_E/G"/>
</dbReference>
<proteinExistence type="predicted"/>
<dbReference type="Proteomes" id="UP000187266">
    <property type="component" value="Chromosome"/>
</dbReference>
<dbReference type="OrthoDB" id="9804278at2"/>
<dbReference type="EMBL" id="CP019124">
    <property type="protein sequence ID" value="APX90490.1"/>
    <property type="molecule type" value="Genomic_DNA"/>
</dbReference>
<dbReference type="GO" id="GO:0046872">
    <property type="term" value="F:metal ion binding"/>
    <property type="evidence" value="ECO:0007669"/>
    <property type="project" value="UniProtKB-KW"/>
</dbReference>
<evidence type="ECO:0000256" key="3">
    <source>
        <dbReference type="ARBA" id="ARBA00022723"/>
    </source>
</evidence>
<evidence type="ECO:0000256" key="5">
    <source>
        <dbReference type="ARBA" id="ARBA00022801"/>
    </source>
</evidence>
<dbReference type="AlphaFoldDB" id="A0A1U7DKH6"/>
<keyword evidence="5" id="KW-0378">Hydrolase</keyword>
<dbReference type="GO" id="GO:0003723">
    <property type="term" value="F:RNA binding"/>
    <property type="evidence" value="ECO:0007669"/>
    <property type="project" value="UniProtKB-KW"/>
</dbReference>
<dbReference type="GO" id="GO:0006364">
    <property type="term" value="P:rRNA processing"/>
    <property type="evidence" value="ECO:0007669"/>
    <property type="project" value="TreeGrafter"/>
</dbReference>
<dbReference type="GO" id="GO:0005737">
    <property type="term" value="C:cytoplasm"/>
    <property type="evidence" value="ECO:0007669"/>
    <property type="project" value="TreeGrafter"/>
</dbReference>
<protein>
    <submittedName>
        <fullName evidence="9">Ribonuclease G</fullName>
    </submittedName>
</protein>
<accession>A0A1U7DKH6</accession>
<sequence length="370" mass="39247">MKGRVVILDRLEGRAAAALMVDGRLEDFLIDPPADAPPAPGAVFRGILDRPLKGQGSMIVRIPGGTAFLRQTKGLRPGDALLVQVTGYAEPGKAAPVAPLPIFKSRNVIVTPGKPGINVARSIRDEELRDRLLLIAHEVVAAVEEDLGPGEQADTDAEAGEGALTARLGLILRSAAAHATEEEIALDIDETVRLALAVSGDAEGPEAELLLDAPDAHHLAWRDWADPLPDQVVEQEGGFELHGVLDALAIDGADHLRLSGGASIYVEPTRALIAVDVNTGGDTSPAAALKANMAAARALPKALRLRGLSGQITIDFAPSPKKDRRQIEQCLRAAFRADPVETALVGWTPLGHFELQRKRERCPVPMEIVG</sequence>
<keyword evidence="4" id="KW-0255">Endonuclease</keyword>
<reference evidence="9 10" key="1">
    <citation type="submission" date="2017-01" db="EMBL/GenBank/DDBJ databases">
        <title>Genomic analysis of Xuhuaishuia manganoxidans DY6-4.</title>
        <authorList>
            <person name="Wang X."/>
        </authorList>
    </citation>
    <scope>NUCLEOTIDE SEQUENCE [LARGE SCALE GENOMIC DNA]</scope>
    <source>
        <strain evidence="9 10">DY6-4</strain>
    </source>
</reference>
<dbReference type="STRING" id="1267768.BV394_12755"/>
<keyword evidence="6" id="KW-0460">Magnesium</keyword>
<organism evidence="9 10">
    <name type="scientific">Brevirhabdus pacifica</name>
    <dbReference type="NCBI Taxonomy" id="1267768"/>
    <lineage>
        <taxon>Bacteria</taxon>
        <taxon>Pseudomonadati</taxon>
        <taxon>Pseudomonadota</taxon>
        <taxon>Alphaproteobacteria</taxon>
        <taxon>Rhodobacterales</taxon>
        <taxon>Paracoccaceae</taxon>
        <taxon>Brevirhabdus</taxon>
    </lineage>
</organism>
<evidence type="ECO:0000256" key="7">
    <source>
        <dbReference type="ARBA" id="ARBA00022884"/>
    </source>
</evidence>
<feature type="domain" description="RNA-binding protein AU-1/Ribonuclease E/G" evidence="8">
    <location>
        <begin position="240"/>
        <end position="359"/>
    </location>
</feature>
<dbReference type="RefSeq" id="WP_076980507.1">
    <property type="nucleotide sequence ID" value="NZ_CP019124.1"/>
</dbReference>
<evidence type="ECO:0000256" key="2">
    <source>
        <dbReference type="ARBA" id="ARBA00022722"/>
    </source>
</evidence>
<evidence type="ECO:0000256" key="1">
    <source>
        <dbReference type="ARBA" id="ARBA00001946"/>
    </source>
</evidence>
<dbReference type="GO" id="GO:0016787">
    <property type="term" value="F:hydrolase activity"/>
    <property type="evidence" value="ECO:0007669"/>
    <property type="project" value="UniProtKB-KW"/>
</dbReference>
<accession>A0A2M9DCU1</accession>
<dbReference type="GO" id="GO:0004540">
    <property type="term" value="F:RNA nuclease activity"/>
    <property type="evidence" value="ECO:0007669"/>
    <property type="project" value="InterPro"/>
</dbReference>
<keyword evidence="10" id="KW-1185">Reference proteome</keyword>
<keyword evidence="3" id="KW-0479">Metal-binding</keyword>
<evidence type="ECO:0000256" key="4">
    <source>
        <dbReference type="ARBA" id="ARBA00022759"/>
    </source>
</evidence>
<dbReference type="InterPro" id="IPR019307">
    <property type="entry name" value="RNA-bd_AU-1/RNase_E/G"/>
</dbReference>
<dbReference type="PANTHER" id="PTHR30001:SF1">
    <property type="entry name" value="RIBONUCLEASE E_G-LIKE PROTEIN, CHLOROPLASTIC"/>
    <property type="match status" value="1"/>
</dbReference>
<evidence type="ECO:0000256" key="6">
    <source>
        <dbReference type="ARBA" id="ARBA00022842"/>
    </source>
</evidence>
<dbReference type="PANTHER" id="PTHR30001">
    <property type="entry name" value="RIBONUCLEASE"/>
    <property type="match status" value="1"/>
</dbReference>
<evidence type="ECO:0000313" key="9">
    <source>
        <dbReference type="EMBL" id="APX90490.1"/>
    </source>
</evidence>
<name>A0A1U7DKH6_9RHOB</name>